<dbReference type="EMBL" id="UGPY01000001">
    <property type="protein sequence ID" value="STY98215.1"/>
    <property type="molecule type" value="Genomic_DNA"/>
</dbReference>
<dbReference type="PANTHER" id="PTHR43798:SF33">
    <property type="entry name" value="HYDROLASE, PUTATIVE (AFU_ORTHOLOGUE AFUA_2G14860)-RELATED"/>
    <property type="match status" value="1"/>
</dbReference>
<dbReference type="Gene3D" id="3.40.50.1820">
    <property type="entry name" value="alpha/beta hydrolase"/>
    <property type="match status" value="1"/>
</dbReference>
<reference evidence="2 3" key="1">
    <citation type="submission" date="2018-06" db="EMBL/GenBank/DDBJ databases">
        <authorList>
            <consortium name="Pathogen Informatics"/>
            <person name="Doyle S."/>
        </authorList>
    </citation>
    <scope>NUCLEOTIDE SEQUENCE [LARGE SCALE GENOMIC DNA]</scope>
    <source>
        <strain evidence="2 3">NCTC10465</strain>
    </source>
</reference>
<proteinExistence type="predicted"/>
<dbReference type="AlphaFoldDB" id="A0A378QC55"/>
<dbReference type="KEGG" id="mos:AXE82_08075"/>
<dbReference type="SUPFAM" id="SSF53474">
    <property type="entry name" value="alpha/beta-Hydrolases"/>
    <property type="match status" value="1"/>
</dbReference>
<dbReference type="InterPro" id="IPR050266">
    <property type="entry name" value="AB_hydrolase_sf"/>
</dbReference>
<evidence type="ECO:0000259" key="1">
    <source>
        <dbReference type="Pfam" id="PF00561"/>
    </source>
</evidence>
<evidence type="ECO:0000313" key="2">
    <source>
        <dbReference type="EMBL" id="STY98215.1"/>
    </source>
</evidence>
<protein>
    <submittedName>
        <fullName evidence="2">Acetoin dehydrogenase E2 subunit dihydrolipoyllysine-residue acetyltransferase</fullName>
    </submittedName>
</protein>
<dbReference type="GO" id="GO:0016020">
    <property type="term" value="C:membrane"/>
    <property type="evidence" value="ECO:0007669"/>
    <property type="project" value="TreeGrafter"/>
</dbReference>
<dbReference type="PANTHER" id="PTHR43798">
    <property type="entry name" value="MONOACYLGLYCEROL LIPASE"/>
    <property type="match status" value="1"/>
</dbReference>
<keyword evidence="2" id="KW-0808">Transferase</keyword>
<dbReference type="Proteomes" id="UP000255230">
    <property type="component" value="Unassembled WGS sequence"/>
</dbReference>
<keyword evidence="3" id="KW-1185">Reference proteome</keyword>
<dbReference type="InterPro" id="IPR000073">
    <property type="entry name" value="AB_hydrolase_1"/>
</dbReference>
<feature type="domain" description="AB hydrolase-1" evidence="1">
    <location>
        <begin position="32"/>
        <end position="279"/>
    </location>
</feature>
<gene>
    <name evidence="2" type="ORF">NCTC10465_02023</name>
</gene>
<sequence length="294" mass="33385">MEEQRINLNGKNAKYYNIKNPTASQTAHFYGGNGFALGVYEPLLRDLAQHLNITALTMRGEWYDKPTENALTREQDADILIEFLQATLAERDGKPVIGIGHSQGATAATIAAAKRPDLFSALYLLEPVTFTNQQGKLYSLVPRVVKMTREPFKSTQVKQADWHSVDAYYQFLRRHKAYKRISDEHLLTYAKNSLEAGEQGKLTLRFSPKQELANYFGTPLIMKPLQQLIADNKVPVQLIIGKPSMFISQQVRQMWDKFVPNEQMTVLNDYGHLLPLEAPELCAKLIFQKLNLTS</sequence>
<dbReference type="GeneID" id="35779121"/>
<evidence type="ECO:0000313" key="3">
    <source>
        <dbReference type="Proteomes" id="UP000255230"/>
    </source>
</evidence>
<accession>A0A378QC55</accession>
<organism evidence="2 3">
    <name type="scientific">Faucicola osloensis</name>
    <name type="common">Moraxella osloensis</name>
    <dbReference type="NCBI Taxonomy" id="34062"/>
    <lineage>
        <taxon>Bacteria</taxon>
        <taxon>Pseudomonadati</taxon>
        <taxon>Pseudomonadota</taxon>
        <taxon>Gammaproteobacteria</taxon>
        <taxon>Moraxellales</taxon>
        <taxon>Moraxellaceae</taxon>
        <taxon>Faucicola</taxon>
    </lineage>
</organism>
<dbReference type="InterPro" id="IPR029058">
    <property type="entry name" value="AB_hydrolase_fold"/>
</dbReference>
<dbReference type="GO" id="GO:0016740">
    <property type="term" value="F:transferase activity"/>
    <property type="evidence" value="ECO:0007669"/>
    <property type="project" value="UniProtKB-KW"/>
</dbReference>
<dbReference type="Pfam" id="PF00561">
    <property type="entry name" value="Abhydrolase_1"/>
    <property type="match status" value="1"/>
</dbReference>
<dbReference type="RefSeq" id="WP_062333445.1">
    <property type="nucleotide sequence ID" value="NZ_CBCRZU010000041.1"/>
</dbReference>
<name>A0A378QC55_FAUOS</name>